<evidence type="ECO:0000256" key="1">
    <source>
        <dbReference type="ARBA" id="ARBA00005375"/>
    </source>
</evidence>
<evidence type="ECO:0000256" key="2">
    <source>
        <dbReference type="ARBA" id="ARBA00022801"/>
    </source>
</evidence>
<gene>
    <name evidence="4" type="ORF">EFI48_06815</name>
</gene>
<dbReference type="InterPro" id="IPR050645">
    <property type="entry name" value="Histidine_acid_phosphatase"/>
</dbReference>
<dbReference type="PROSITE" id="PS00616">
    <property type="entry name" value="HIS_ACID_PHOSPHAT_1"/>
    <property type="match status" value="1"/>
</dbReference>
<dbReference type="RefSeq" id="WP_123172631.1">
    <property type="nucleotide sequence ID" value="NZ_CP033604.1"/>
</dbReference>
<dbReference type="CDD" id="cd07061">
    <property type="entry name" value="HP_HAP_like"/>
    <property type="match status" value="1"/>
</dbReference>
<evidence type="ECO:0000313" key="5">
    <source>
        <dbReference type="Proteomes" id="UP000267614"/>
    </source>
</evidence>
<dbReference type="InterPro" id="IPR000560">
    <property type="entry name" value="His_Pase_clade-2"/>
</dbReference>
<dbReference type="Proteomes" id="UP000267614">
    <property type="component" value="Chromosome"/>
</dbReference>
<protein>
    <submittedName>
        <fullName evidence="4">Histidine-type phosphatase</fullName>
    </submittedName>
</protein>
<keyword evidence="3" id="KW-0732">Signal</keyword>
<organism evidence="4 5">
    <name type="scientific">Aeromonas veronii</name>
    <dbReference type="NCBI Taxonomy" id="654"/>
    <lineage>
        <taxon>Bacteria</taxon>
        <taxon>Pseudomonadati</taxon>
        <taxon>Pseudomonadota</taxon>
        <taxon>Gammaproteobacteria</taxon>
        <taxon>Aeromonadales</taxon>
        <taxon>Aeromonadaceae</taxon>
        <taxon>Aeromonas</taxon>
    </lineage>
</organism>
<name>A0AAN1QD53_AERVE</name>
<dbReference type="PANTHER" id="PTHR11567:SF110">
    <property type="entry name" value="2-PHOSPHOXYLOSE PHOSPHATASE 1"/>
    <property type="match status" value="1"/>
</dbReference>
<evidence type="ECO:0000256" key="3">
    <source>
        <dbReference type="SAM" id="SignalP"/>
    </source>
</evidence>
<dbReference type="SUPFAM" id="SSF53254">
    <property type="entry name" value="Phosphoglycerate mutase-like"/>
    <property type="match status" value="1"/>
</dbReference>
<dbReference type="GO" id="GO:0030288">
    <property type="term" value="C:outer membrane-bounded periplasmic space"/>
    <property type="evidence" value="ECO:0007669"/>
    <property type="project" value="TreeGrafter"/>
</dbReference>
<dbReference type="Gene3D" id="3.40.50.1240">
    <property type="entry name" value="Phosphoglycerate mutase-like"/>
    <property type="match status" value="2"/>
</dbReference>
<dbReference type="Pfam" id="PF00328">
    <property type="entry name" value="His_Phos_2"/>
    <property type="match status" value="1"/>
</dbReference>
<dbReference type="PANTHER" id="PTHR11567">
    <property type="entry name" value="ACID PHOSPHATASE-RELATED"/>
    <property type="match status" value="1"/>
</dbReference>
<dbReference type="InterPro" id="IPR029033">
    <property type="entry name" value="His_PPase_superfam"/>
</dbReference>
<dbReference type="GO" id="GO:0050308">
    <property type="term" value="F:sugar-phosphatase activity"/>
    <property type="evidence" value="ECO:0007669"/>
    <property type="project" value="TreeGrafter"/>
</dbReference>
<accession>A0AAN1QD53</accession>
<feature type="chain" id="PRO_5042931774" evidence="3">
    <location>
        <begin position="24"/>
        <end position="434"/>
    </location>
</feature>
<reference evidence="4 5" key="1">
    <citation type="submission" date="2018-11" db="EMBL/GenBank/DDBJ databases">
        <title>Complete genome sequence of multidrug-resistant Aeromonas veronii strain MS-18-37.</title>
        <authorList>
            <person name="Abdelhamed H."/>
            <person name="Lawrence M."/>
            <person name="Waldbieser G."/>
        </authorList>
    </citation>
    <scope>NUCLEOTIDE SEQUENCE [LARGE SCALE GENOMIC DNA]</scope>
    <source>
        <strain evidence="4 5">MS-18-37</strain>
    </source>
</reference>
<comment type="similarity">
    <text evidence="1">Belongs to the histidine acid phosphatase family.</text>
</comment>
<dbReference type="AlphaFoldDB" id="A0AAN1QD53"/>
<proteinExistence type="inferred from homology"/>
<sequence length="434" mass="47229">MKSLFVMFCLAGLFTLNAPTVHAQTTPLATPWRLDKVIIVSRHGVRPPTKMTRQMHEITSQTWPNWSAPLGHLTPTGATLVSLLGGYYAQHLQQAGLFAQGGCPAEGSVSTWADTDQRTRMTGQAWLDGFAPGCGLTIRSQADRHHPDPLFHPLEAGLCHLPPHDAERAIQAEAGGDVATLPAQSASALQLFEQVLDFAHSPYCQGKPEANCSLATAYPNQLTTSADGSVKLQGNLALGSTLAEIFLLEYADGMAANSVAWGHHFTAEQWASLLAMHNTQFRIMQQAPAIARYKASPLLARIAQGLQPTSPARLELLVGHDTNLANLAGILGIRWQLPGQPDNTPPGGELVIERWQDPDSQQYWVRLQFVYQTLSQLREQTRLTLATPPGIVALSLPDCQKEAVQGACPLSRFVEITRQRLQPDCLPDTPGKDE</sequence>
<dbReference type="EMBL" id="CP033604">
    <property type="protein sequence ID" value="AYV36544.1"/>
    <property type="molecule type" value="Genomic_DNA"/>
</dbReference>
<feature type="signal peptide" evidence="3">
    <location>
        <begin position="1"/>
        <end position="23"/>
    </location>
</feature>
<keyword evidence="2" id="KW-0378">Hydrolase</keyword>
<dbReference type="InterPro" id="IPR033379">
    <property type="entry name" value="Acid_Pase_AS"/>
</dbReference>
<evidence type="ECO:0000313" key="4">
    <source>
        <dbReference type="EMBL" id="AYV36544.1"/>
    </source>
</evidence>